<feature type="chain" id="PRO_5018091950" evidence="1">
    <location>
        <begin position="28"/>
        <end position="268"/>
    </location>
</feature>
<protein>
    <submittedName>
        <fullName evidence="2">DUF3750 domain-containing protein</fullName>
    </submittedName>
</protein>
<gene>
    <name evidence="2" type="ORF">EHN07_14855</name>
</gene>
<keyword evidence="3" id="KW-1185">Reference proteome</keyword>
<dbReference type="InterPro" id="IPR022224">
    <property type="entry name" value="DUF3750"/>
</dbReference>
<evidence type="ECO:0000313" key="3">
    <source>
        <dbReference type="Proteomes" id="UP000268615"/>
    </source>
</evidence>
<dbReference type="Proteomes" id="UP000268615">
    <property type="component" value="Unassembled WGS sequence"/>
</dbReference>
<dbReference type="Pfam" id="PF12570">
    <property type="entry name" value="DUF3750"/>
    <property type="match status" value="1"/>
</dbReference>
<dbReference type="OrthoDB" id="199084at2"/>
<dbReference type="RefSeq" id="WP_124024870.1">
    <property type="nucleotide sequence ID" value="NZ_RPOH01000064.1"/>
</dbReference>
<proteinExistence type="predicted"/>
<sequence length="268" mass="29525">MMAIKWLTFCFALILLFLASYIKNSQAKVDSASNSWTTARRDSAGMSPDPVKMKHDAIIQIYAAPTYGWRGLVAVHPWIIFKRAGEAQFTRYEVVGWLGPNFVRRDYAVPDGYWFGKQPERFVDIRGSQAEGLIPKIEAAIKAYPYSNTYKAWPGPNSNTFMAHIGREVPGLKLDLPANAIGKDYRGLADPIGLSPSGRGVQLSVLGILGFTLGMEEGGEINLLGLNFGVDIKQPALRLPFIGRLGFDNSSVDEMQLQESSSKPVRPG</sequence>
<keyword evidence="1" id="KW-0732">Signal</keyword>
<organism evidence="2 3">
    <name type="scientific">Buttiauxella warmboldiae</name>
    <dbReference type="NCBI Taxonomy" id="82993"/>
    <lineage>
        <taxon>Bacteria</taxon>
        <taxon>Pseudomonadati</taxon>
        <taxon>Pseudomonadota</taxon>
        <taxon>Gammaproteobacteria</taxon>
        <taxon>Enterobacterales</taxon>
        <taxon>Enterobacteriaceae</taxon>
        <taxon>Buttiauxella</taxon>
    </lineage>
</organism>
<evidence type="ECO:0000313" key="2">
    <source>
        <dbReference type="EMBL" id="RPH24138.1"/>
    </source>
</evidence>
<dbReference type="AlphaFoldDB" id="A0A3N5D7D5"/>
<reference evidence="2 3" key="1">
    <citation type="submission" date="2018-11" db="EMBL/GenBank/DDBJ databases">
        <title>Draft genome sequence of Buttiauxella warmboldiae CCUG 35512.</title>
        <authorList>
            <person name="Salva-Serra F."/>
            <person name="Marathe N."/>
            <person name="Moore E."/>
            <person name="Svensson L."/>
            <person name="Engstrom-Jakobsson H."/>
        </authorList>
    </citation>
    <scope>NUCLEOTIDE SEQUENCE [LARGE SCALE GENOMIC DNA]</scope>
    <source>
        <strain evidence="2 3">CCUG 35512</strain>
    </source>
</reference>
<evidence type="ECO:0000256" key="1">
    <source>
        <dbReference type="SAM" id="SignalP"/>
    </source>
</evidence>
<dbReference type="EMBL" id="RPOH01000064">
    <property type="protein sequence ID" value="RPH24138.1"/>
    <property type="molecule type" value="Genomic_DNA"/>
</dbReference>
<feature type="signal peptide" evidence="1">
    <location>
        <begin position="1"/>
        <end position="27"/>
    </location>
</feature>
<name>A0A3N5D7D5_9ENTR</name>
<accession>A0A3N5D7D5</accession>
<comment type="caution">
    <text evidence="2">The sequence shown here is derived from an EMBL/GenBank/DDBJ whole genome shotgun (WGS) entry which is preliminary data.</text>
</comment>